<sequence length="480" mass="48054">MAFELSSGAAASALSGAELIPIRQAGAPKAATAAQILAYIKGVYYPQVATWADLPSAATVTGDIYVVQTTTGLIGFRKLAGLWRSNGATWDYLGNVYLTASDTPFTPTGNIAATEVQSALAELDTEKAAVSSLATVATSGSAADLTGNLAVARLNGGTGASSSTYWRGDGTWAAASGGSSDPLPLAQNPTTPSSGTVSVGERTLAGLDMLAMKNASTRERQIMPDISRMQYSKLEGTGSVAGGLSFVGSGVNTSGFTTTGTATARVYATTNKATRSKRTGLVSAATAGSLAGHNPAAAAALVASLGDGSGNGGFMATFRFVPADPATVSGARRFVGLSSSTAAPTNVDPASLTNQIGVAQLAAGSALSLVYGGSAAQTAVSITIASGPNAGGSFSGAGASTSLFELSLVSLPNDNTTVYWRLEDLVTGDLASGTITNTTPGTTLPATSTMLGPRMWCTNNATALATAIDYVHSVIMPLDL</sequence>
<organism evidence="2">
    <name type="scientific">uncultured Caudovirales phage</name>
    <dbReference type="NCBI Taxonomy" id="2100421"/>
    <lineage>
        <taxon>Viruses</taxon>
        <taxon>Duplodnaviria</taxon>
        <taxon>Heunggongvirae</taxon>
        <taxon>Uroviricota</taxon>
        <taxon>Caudoviricetes</taxon>
        <taxon>Peduoviridae</taxon>
        <taxon>Maltschvirus</taxon>
        <taxon>Maltschvirus maltsch</taxon>
    </lineage>
</organism>
<protein>
    <submittedName>
        <fullName evidence="2">Uncharacterized protein</fullName>
    </submittedName>
</protein>
<reference evidence="2" key="1">
    <citation type="submission" date="2020-04" db="EMBL/GenBank/DDBJ databases">
        <authorList>
            <person name="Chiriac C."/>
            <person name="Salcher M."/>
            <person name="Ghai R."/>
            <person name="Kavagutti S V."/>
        </authorList>
    </citation>
    <scope>NUCLEOTIDE SEQUENCE</scope>
</reference>
<evidence type="ECO:0000313" key="2">
    <source>
        <dbReference type="EMBL" id="CAB4120778.1"/>
    </source>
</evidence>
<proteinExistence type="predicted"/>
<evidence type="ECO:0000256" key="1">
    <source>
        <dbReference type="SAM" id="MobiDB-lite"/>
    </source>
</evidence>
<feature type="compositionally biased region" description="Polar residues" evidence="1">
    <location>
        <begin position="187"/>
        <end position="197"/>
    </location>
</feature>
<name>A0A6J5KFR5_9CAUD</name>
<feature type="region of interest" description="Disordered" evidence="1">
    <location>
        <begin position="176"/>
        <end position="197"/>
    </location>
</feature>
<dbReference type="EMBL" id="LR796135">
    <property type="protein sequence ID" value="CAB4120778.1"/>
    <property type="molecule type" value="Genomic_DNA"/>
</dbReference>
<gene>
    <name evidence="2" type="ORF">UFOVP5_15</name>
</gene>
<accession>A0A6J5KFR5</accession>